<dbReference type="Proteomes" id="UP000887458">
    <property type="component" value="Unassembled WGS sequence"/>
</dbReference>
<evidence type="ECO:0000313" key="2">
    <source>
        <dbReference type="Proteomes" id="UP000887458"/>
    </source>
</evidence>
<reference evidence="1 2" key="2">
    <citation type="journal article" date="2022" name="Mol. Biol. Evol.">
        <title>Comparative Genomics Reveals Insights into the Divergent Evolution of Astigmatic Mites and Household Pest Adaptations.</title>
        <authorList>
            <person name="Xiong Q."/>
            <person name="Wan A.T."/>
            <person name="Liu X."/>
            <person name="Fung C.S."/>
            <person name="Xiao X."/>
            <person name="Malainual N."/>
            <person name="Hou J."/>
            <person name="Wang L."/>
            <person name="Wang M."/>
            <person name="Yang K.Y."/>
            <person name="Cui Y."/>
            <person name="Leung E.L."/>
            <person name="Nong W."/>
            <person name="Shin S.K."/>
            <person name="Au S.W."/>
            <person name="Jeong K.Y."/>
            <person name="Chew F.T."/>
            <person name="Hui J.H."/>
            <person name="Leung T.F."/>
            <person name="Tungtrongchitr A."/>
            <person name="Zhong N."/>
            <person name="Liu Z."/>
            <person name="Tsui S.K."/>
        </authorList>
    </citation>
    <scope>NUCLEOTIDE SEQUENCE [LARGE SCALE GENOMIC DNA]</scope>
    <source>
        <strain evidence="1">Derp</strain>
    </source>
</reference>
<accession>A0ABQ8IZM3</accession>
<dbReference type="EMBL" id="NJHN03000095">
    <property type="protein sequence ID" value="KAH9415769.1"/>
    <property type="molecule type" value="Genomic_DNA"/>
</dbReference>
<evidence type="ECO:0000313" key="1">
    <source>
        <dbReference type="EMBL" id="KAH9415769.1"/>
    </source>
</evidence>
<name>A0ABQ8IZM3_DERPT</name>
<gene>
    <name evidence="1" type="ORF">DERP_000260</name>
</gene>
<comment type="caution">
    <text evidence="1">The sequence shown here is derived from an EMBL/GenBank/DDBJ whole genome shotgun (WGS) entry which is preliminary data.</text>
</comment>
<protein>
    <submittedName>
        <fullName evidence="1">Uncharacterized protein</fullName>
    </submittedName>
</protein>
<organism evidence="1 2">
    <name type="scientific">Dermatophagoides pteronyssinus</name>
    <name type="common">European house dust mite</name>
    <dbReference type="NCBI Taxonomy" id="6956"/>
    <lineage>
        <taxon>Eukaryota</taxon>
        <taxon>Metazoa</taxon>
        <taxon>Ecdysozoa</taxon>
        <taxon>Arthropoda</taxon>
        <taxon>Chelicerata</taxon>
        <taxon>Arachnida</taxon>
        <taxon>Acari</taxon>
        <taxon>Acariformes</taxon>
        <taxon>Sarcoptiformes</taxon>
        <taxon>Astigmata</taxon>
        <taxon>Psoroptidia</taxon>
        <taxon>Analgoidea</taxon>
        <taxon>Pyroglyphidae</taxon>
        <taxon>Dermatophagoidinae</taxon>
        <taxon>Dermatophagoides</taxon>
    </lineage>
</organism>
<reference evidence="1 2" key="1">
    <citation type="journal article" date="2018" name="J. Allergy Clin. Immunol.">
        <title>High-quality assembly of Dermatophagoides pteronyssinus genome and transcriptome reveals a wide range of novel allergens.</title>
        <authorList>
            <person name="Liu X.Y."/>
            <person name="Yang K.Y."/>
            <person name="Wang M.Q."/>
            <person name="Kwok J.S."/>
            <person name="Zeng X."/>
            <person name="Yang Z."/>
            <person name="Xiao X.J."/>
            <person name="Lau C.P."/>
            <person name="Li Y."/>
            <person name="Huang Z.M."/>
            <person name="Ba J.G."/>
            <person name="Yim A.K."/>
            <person name="Ouyang C.Y."/>
            <person name="Ngai S.M."/>
            <person name="Chan T.F."/>
            <person name="Leung E.L."/>
            <person name="Liu L."/>
            <person name="Liu Z.G."/>
            <person name="Tsui S.K."/>
        </authorList>
    </citation>
    <scope>NUCLEOTIDE SEQUENCE [LARGE SCALE GENOMIC DNA]</scope>
    <source>
        <strain evidence="1">Derp</strain>
    </source>
</reference>
<sequence>MGLCFPNDKSSCRSGIVAPAGVGRRRWKCLRRPPLTIPGLTNVEIDLISFLLASVVWPVLSVIA</sequence>
<keyword evidence="2" id="KW-1185">Reference proteome</keyword>
<proteinExistence type="predicted"/>